<feature type="region of interest" description="Disordered" evidence="1">
    <location>
        <begin position="1"/>
        <end position="179"/>
    </location>
</feature>
<accession>A0A4U6U5G5</accession>
<organism evidence="2 3">
    <name type="scientific">Setaria viridis</name>
    <name type="common">Green bristlegrass</name>
    <name type="synonym">Setaria italica subsp. viridis</name>
    <dbReference type="NCBI Taxonomy" id="4556"/>
    <lineage>
        <taxon>Eukaryota</taxon>
        <taxon>Viridiplantae</taxon>
        <taxon>Streptophyta</taxon>
        <taxon>Embryophyta</taxon>
        <taxon>Tracheophyta</taxon>
        <taxon>Spermatophyta</taxon>
        <taxon>Magnoliopsida</taxon>
        <taxon>Liliopsida</taxon>
        <taxon>Poales</taxon>
        <taxon>Poaceae</taxon>
        <taxon>PACMAD clade</taxon>
        <taxon>Panicoideae</taxon>
        <taxon>Panicodae</taxon>
        <taxon>Paniceae</taxon>
        <taxon>Cenchrinae</taxon>
        <taxon>Setaria</taxon>
    </lineage>
</organism>
<dbReference type="EMBL" id="CM016557">
    <property type="protein sequence ID" value="TKW10901.1"/>
    <property type="molecule type" value="Genomic_DNA"/>
</dbReference>
<protein>
    <submittedName>
        <fullName evidence="2">Uncharacterized protein</fullName>
    </submittedName>
</protein>
<evidence type="ECO:0000313" key="2">
    <source>
        <dbReference type="EMBL" id="TKW10901.1"/>
    </source>
</evidence>
<feature type="compositionally biased region" description="Polar residues" evidence="1">
    <location>
        <begin position="11"/>
        <end position="27"/>
    </location>
</feature>
<keyword evidence="3" id="KW-1185">Reference proteome</keyword>
<sequence>MELLRSRTPGGVSSTPELQSKQISAPSPSLIPLRGVVRQRTAGGVREARPPAGGGAPDRAMARLPARREGGAGGLVRHGGRQQPADGVRAARPPADGGVPDGAVARPPTGCEGGAGVLLRRWREARPPAGGGAPDRATARAPGRGAGAPDKREAGRGDWRRWPREARVHASSNGGGRES</sequence>
<evidence type="ECO:0000256" key="1">
    <source>
        <dbReference type="SAM" id="MobiDB-lite"/>
    </source>
</evidence>
<gene>
    <name evidence="2" type="ORF">SEVIR_6G198700v2</name>
</gene>
<name>A0A4U6U5G5_SETVI</name>
<evidence type="ECO:0000313" key="3">
    <source>
        <dbReference type="Proteomes" id="UP000298652"/>
    </source>
</evidence>
<feature type="compositionally biased region" description="Basic and acidic residues" evidence="1">
    <location>
        <begin position="149"/>
        <end position="168"/>
    </location>
</feature>
<proteinExistence type="predicted"/>
<dbReference type="Gramene" id="TKW10901">
    <property type="protein sequence ID" value="TKW10901"/>
    <property type="gene ID" value="SEVIR_6G198700v2"/>
</dbReference>
<feature type="compositionally biased region" description="Low complexity" evidence="1">
    <location>
        <begin position="134"/>
        <end position="143"/>
    </location>
</feature>
<dbReference type="AlphaFoldDB" id="A0A4U6U5G5"/>
<dbReference type="Proteomes" id="UP000298652">
    <property type="component" value="Chromosome 6"/>
</dbReference>
<reference evidence="2" key="1">
    <citation type="submission" date="2019-03" db="EMBL/GenBank/DDBJ databases">
        <title>WGS assembly of Setaria viridis.</title>
        <authorList>
            <person name="Huang P."/>
            <person name="Jenkins J."/>
            <person name="Grimwood J."/>
            <person name="Barry K."/>
            <person name="Healey A."/>
            <person name="Mamidi S."/>
            <person name="Sreedasyam A."/>
            <person name="Shu S."/>
            <person name="Feldman M."/>
            <person name="Wu J."/>
            <person name="Yu Y."/>
            <person name="Chen C."/>
            <person name="Johnson J."/>
            <person name="Rokhsar D."/>
            <person name="Baxter I."/>
            <person name="Schmutz J."/>
            <person name="Brutnell T."/>
            <person name="Kellogg E."/>
        </authorList>
    </citation>
    <scope>NUCLEOTIDE SEQUENCE [LARGE SCALE GENOMIC DNA]</scope>
</reference>